<evidence type="ECO:0000259" key="1">
    <source>
        <dbReference type="Pfam" id="PF12728"/>
    </source>
</evidence>
<dbReference type="SUPFAM" id="SSF46955">
    <property type="entry name" value="Putative DNA-binding domain"/>
    <property type="match status" value="1"/>
</dbReference>
<organism evidence="2 3">
    <name type="scientific">Asticcacaulis machinosus</name>
    <dbReference type="NCBI Taxonomy" id="2984211"/>
    <lineage>
        <taxon>Bacteria</taxon>
        <taxon>Pseudomonadati</taxon>
        <taxon>Pseudomonadota</taxon>
        <taxon>Alphaproteobacteria</taxon>
        <taxon>Caulobacterales</taxon>
        <taxon>Caulobacteraceae</taxon>
        <taxon>Asticcacaulis</taxon>
    </lineage>
</organism>
<comment type="caution">
    <text evidence="2">The sequence shown here is derived from an EMBL/GenBank/DDBJ whole genome shotgun (WGS) entry which is preliminary data.</text>
</comment>
<name>A0ABT5HFY3_9CAUL</name>
<sequence length="78" mass="8801">MSNEQDRAAAAKKGSPFLNTKQAAFYIGLSPRTLEKMRPKKRGPAYRKHGRHIRYHIDDLDAWSQAHGVQIPSNGEAK</sequence>
<evidence type="ECO:0000313" key="3">
    <source>
        <dbReference type="Proteomes" id="UP001218579"/>
    </source>
</evidence>
<evidence type="ECO:0000313" key="2">
    <source>
        <dbReference type="EMBL" id="MDC7675165.1"/>
    </source>
</evidence>
<dbReference type="RefSeq" id="WP_272743475.1">
    <property type="nucleotide sequence ID" value="NZ_JAQQKV010000001.1"/>
</dbReference>
<reference evidence="2 3" key="1">
    <citation type="submission" date="2023-01" db="EMBL/GenBank/DDBJ databases">
        <title>Novel species of the genus Asticcacaulis isolated from rivers.</title>
        <authorList>
            <person name="Lu H."/>
        </authorList>
    </citation>
    <scope>NUCLEOTIDE SEQUENCE [LARGE SCALE GENOMIC DNA]</scope>
    <source>
        <strain evidence="2 3">LKC15W</strain>
    </source>
</reference>
<dbReference type="InterPro" id="IPR009061">
    <property type="entry name" value="DNA-bd_dom_put_sf"/>
</dbReference>
<accession>A0ABT5HFY3</accession>
<gene>
    <name evidence="2" type="ORF">PQU98_03430</name>
</gene>
<dbReference type="Pfam" id="PF12728">
    <property type="entry name" value="HTH_17"/>
    <property type="match status" value="1"/>
</dbReference>
<dbReference type="EMBL" id="JAQQKV010000001">
    <property type="protein sequence ID" value="MDC7675165.1"/>
    <property type="molecule type" value="Genomic_DNA"/>
</dbReference>
<proteinExistence type="predicted"/>
<keyword evidence="3" id="KW-1185">Reference proteome</keyword>
<dbReference type="Proteomes" id="UP001218579">
    <property type="component" value="Unassembled WGS sequence"/>
</dbReference>
<dbReference type="InterPro" id="IPR041657">
    <property type="entry name" value="HTH_17"/>
</dbReference>
<feature type="domain" description="Helix-turn-helix" evidence="1">
    <location>
        <begin position="17"/>
        <end position="64"/>
    </location>
</feature>
<protein>
    <submittedName>
        <fullName evidence="2">Helix-turn-helix domain-containing protein</fullName>
    </submittedName>
</protein>